<accession>A0ABW4HXW1</accession>
<evidence type="ECO:0000313" key="3">
    <source>
        <dbReference type="Proteomes" id="UP001597221"/>
    </source>
</evidence>
<dbReference type="PROSITE" id="PS51409">
    <property type="entry name" value="ARGINASE_2"/>
    <property type="match status" value="1"/>
</dbReference>
<dbReference type="SUPFAM" id="SSF52768">
    <property type="entry name" value="Arginase/deacetylase"/>
    <property type="match status" value="1"/>
</dbReference>
<dbReference type="RefSeq" id="WP_251512311.1">
    <property type="nucleotide sequence ID" value="NZ_JAMBON010000005.1"/>
</dbReference>
<comment type="caution">
    <text evidence="2">The sequence shown here is derived from an EMBL/GenBank/DDBJ whole genome shotgun (WGS) entry which is preliminary data.</text>
</comment>
<keyword evidence="3" id="KW-1185">Reference proteome</keyword>
<proteinExistence type="inferred from homology"/>
<reference evidence="3" key="1">
    <citation type="journal article" date="2019" name="Int. J. Syst. Evol. Microbiol.">
        <title>The Global Catalogue of Microorganisms (GCM) 10K type strain sequencing project: providing services to taxonomists for standard genome sequencing and annotation.</title>
        <authorList>
            <consortium name="The Broad Institute Genomics Platform"/>
            <consortium name="The Broad Institute Genome Sequencing Center for Infectious Disease"/>
            <person name="Wu L."/>
            <person name="Ma J."/>
        </authorList>
    </citation>
    <scope>NUCLEOTIDE SEQUENCE [LARGE SCALE GENOMIC DNA]</scope>
    <source>
        <strain evidence="3">CGMCC 1.12376</strain>
    </source>
</reference>
<name>A0ABW4HXW1_9BACI</name>
<sequence>MNEKITVLNFDNTYQKQAFLHKENVDWVDLQSIANTNLFCERATLKTIEHKISHLRNNITLIGNGNYHYITYLLLKQVQKPFTLILFDHHTDTLKSPSEDLISCGSWVLESLETNPYLQKVLIIGVSEEGETQIPPSIEGKVRLYTKHHLRLNFKRALHSINQEIQTDEVYLSIDKDVLDKKDAITAWDHGNMRLRELLRVVKEIIKNKNISGIDICGEYPSNSDEFGLETKEANDKNSFANRFMLEYIIRWLRQANHSSEVLHA</sequence>
<dbReference type="InterPro" id="IPR023696">
    <property type="entry name" value="Ureohydrolase_dom_sf"/>
</dbReference>
<evidence type="ECO:0000256" key="1">
    <source>
        <dbReference type="PROSITE-ProRule" id="PRU00742"/>
    </source>
</evidence>
<gene>
    <name evidence="2" type="ORF">ACFSBH_21345</name>
</gene>
<dbReference type="InterPro" id="IPR006035">
    <property type="entry name" value="Ureohydrolase"/>
</dbReference>
<comment type="similarity">
    <text evidence="1">Belongs to the arginase family.</text>
</comment>
<evidence type="ECO:0000313" key="2">
    <source>
        <dbReference type="EMBL" id="MFD1610165.1"/>
    </source>
</evidence>
<dbReference type="Gene3D" id="3.40.800.10">
    <property type="entry name" value="Ureohydrolase domain"/>
    <property type="match status" value="1"/>
</dbReference>
<dbReference type="Proteomes" id="UP001597221">
    <property type="component" value="Unassembled WGS sequence"/>
</dbReference>
<organism evidence="2 3">
    <name type="scientific">Oceanobacillus luteolus</name>
    <dbReference type="NCBI Taxonomy" id="1274358"/>
    <lineage>
        <taxon>Bacteria</taxon>
        <taxon>Bacillati</taxon>
        <taxon>Bacillota</taxon>
        <taxon>Bacilli</taxon>
        <taxon>Bacillales</taxon>
        <taxon>Bacillaceae</taxon>
        <taxon>Oceanobacillus</taxon>
    </lineage>
</organism>
<dbReference type="PANTHER" id="PTHR11358:SF41">
    <property type="entry name" value="ARGINASE"/>
    <property type="match status" value="1"/>
</dbReference>
<dbReference type="Pfam" id="PF00491">
    <property type="entry name" value="Arginase"/>
    <property type="match status" value="1"/>
</dbReference>
<dbReference type="PANTHER" id="PTHR11358">
    <property type="entry name" value="ARGINASE/AGMATINASE"/>
    <property type="match status" value="1"/>
</dbReference>
<dbReference type="EMBL" id="JBHUDE010000167">
    <property type="protein sequence ID" value="MFD1610165.1"/>
    <property type="molecule type" value="Genomic_DNA"/>
</dbReference>
<protein>
    <submittedName>
        <fullName evidence="2">Arginase family protein</fullName>
    </submittedName>
</protein>